<feature type="region of interest" description="Disordered" evidence="1">
    <location>
        <begin position="1"/>
        <end position="20"/>
    </location>
</feature>
<accession>A0A0B4F4U8</accession>
<keyword evidence="2" id="KW-0812">Transmembrane</keyword>
<name>A0A0B4F4U8_METAF</name>
<keyword evidence="2" id="KW-0472">Membrane</keyword>
<protein>
    <submittedName>
        <fullName evidence="3">Uncharacterized protein</fullName>
    </submittedName>
</protein>
<dbReference type="HOGENOM" id="CLU_2740573_0_0_1"/>
<keyword evidence="4" id="KW-1185">Reference proteome</keyword>
<keyword evidence="2" id="KW-1133">Transmembrane helix</keyword>
<evidence type="ECO:0000313" key="4">
    <source>
        <dbReference type="Proteomes" id="UP000031186"/>
    </source>
</evidence>
<evidence type="ECO:0000313" key="3">
    <source>
        <dbReference type="EMBL" id="KID69110.1"/>
    </source>
</evidence>
<feature type="transmembrane region" description="Helical" evidence="2">
    <location>
        <begin position="28"/>
        <end position="48"/>
    </location>
</feature>
<comment type="caution">
    <text evidence="3">The sequence shown here is derived from an EMBL/GenBank/DDBJ whole genome shotgun (WGS) entry which is preliminary data.</text>
</comment>
<proteinExistence type="predicted"/>
<organism evidence="3 4">
    <name type="scientific">Metarhizium anisopliae (strain ARSEF 549)</name>
    <dbReference type="NCBI Taxonomy" id="3151832"/>
    <lineage>
        <taxon>Eukaryota</taxon>
        <taxon>Fungi</taxon>
        <taxon>Dikarya</taxon>
        <taxon>Ascomycota</taxon>
        <taxon>Pezizomycotina</taxon>
        <taxon>Sordariomycetes</taxon>
        <taxon>Hypocreomycetidae</taxon>
        <taxon>Hypocreales</taxon>
        <taxon>Clavicipitaceae</taxon>
        <taxon>Metarhizium</taxon>
    </lineage>
</organism>
<dbReference type="AlphaFoldDB" id="A0A0B4F4U8"/>
<evidence type="ECO:0000256" key="1">
    <source>
        <dbReference type="SAM" id="MobiDB-lite"/>
    </source>
</evidence>
<dbReference type="EMBL" id="AZNF01000002">
    <property type="protein sequence ID" value="KID69110.1"/>
    <property type="molecule type" value="Genomic_DNA"/>
</dbReference>
<dbReference type="VEuPathDB" id="FungiDB:MAN_01624"/>
<gene>
    <name evidence="3" type="ORF">MAN_01624</name>
</gene>
<evidence type="ECO:0000256" key="2">
    <source>
        <dbReference type="SAM" id="Phobius"/>
    </source>
</evidence>
<sequence length="71" mass="7681">MGVSRPKDEDGDFQLDSDEPSDSATVGYLLNHLFLNVGNLLAGIAFYAKAMEKAFCTKAMLPGKITSVTRL</sequence>
<dbReference type="Proteomes" id="UP000031186">
    <property type="component" value="Unassembled WGS sequence"/>
</dbReference>
<feature type="compositionally biased region" description="Acidic residues" evidence="1">
    <location>
        <begin position="9"/>
        <end position="20"/>
    </location>
</feature>
<reference evidence="3 4" key="1">
    <citation type="journal article" date="2014" name="Proc. Natl. Acad. Sci. U.S.A.">
        <title>Trajectory and genomic determinants of fungal-pathogen speciation and host adaptation.</title>
        <authorList>
            <person name="Hu X."/>
            <person name="Xiao G."/>
            <person name="Zheng P."/>
            <person name="Shang Y."/>
            <person name="Su Y."/>
            <person name="Zhang X."/>
            <person name="Liu X."/>
            <person name="Zhan S."/>
            <person name="St Leger R.J."/>
            <person name="Wang C."/>
        </authorList>
    </citation>
    <scope>NUCLEOTIDE SEQUENCE [LARGE SCALE GENOMIC DNA]</scope>
    <source>
        <strain evidence="3 4">ARSEF 549</strain>
    </source>
</reference>
<feature type="non-terminal residue" evidence="3">
    <location>
        <position position="1"/>
    </location>
</feature>